<dbReference type="Proteomes" id="UP000440125">
    <property type="component" value="Unassembled WGS sequence"/>
</dbReference>
<comment type="caution">
    <text evidence="1">The sequence shown here is derived from an EMBL/GenBank/DDBJ whole genome shotgun (WGS) entry which is preliminary data.</text>
</comment>
<dbReference type="RefSeq" id="WP_155863358.1">
    <property type="nucleotide sequence ID" value="NZ_WFIY01000004.1"/>
</dbReference>
<accession>A0A6A9QFD4</accession>
<dbReference type="EMBL" id="WFIY01000004">
    <property type="protein sequence ID" value="MUM64985.1"/>
    <property type="molecule type" value="Genomic_DNA"/>
</dbReference>
<sequence>MKLVVGFIPFSATPDGLVVEKVYEMWKDKDFVLDLGMDPIAAAEEVRKLSPEKVLLVGSSRYAPEGISEKEIILETKDKWEMLELLRPGLDGRYYLEDVAYGLLIFSVVNKVYALYFRGDYNDENIAKLNAKVEEKVNWLLKS</sequence>
<proteinExistence type="predicted"/>
<reference evidence="1 2" key="1">
    <citation type="submission" date="2019-10" db="EMBL/GenBank/DDBJ databases">
        <title>Genome Sequences from Six Type Strain Members of the Archaeal Family Sulfolobaceae: Acidianus ambivalens, Acidianus infernus, Metallosphaera prunae, Stygiolobus azoricus, Sulfolobus metallicus, and Sulfurisphaera ohwakuensis.</title>
        <authorList>
            <person name="Counts J.A."/>
            <person name="Kelly R.M."/>
        </authorList>
    </citation>
    <scope>NUCLEOTIDE SEQUENCE [LARGE SCALE GENOMIC DNA]</scope>
    <source>
        <strain evidence="1 2">DSM 3191</strain>
    </source>
</reference>
<evidence type="ECO:0008006" key="3">
    <source>
        <dbReference type="Google" id="ProtNLM"/>
    </source>
</evidence>
<gene>
    <name evidence="1" type="ORF">D1867_06970</name>
</gene>
<evidence type="ECO:0000313" key="1">
    <source>
        <dbReference type="EMBL" id="MUM64985.1"/>
    </source>
</evidence>
<protein>
    <recommendedName>
        <fullName evidence="3">Hydrogenase maturation protease</fullName>
    </recommendedName>
</protein>
<evidence type="ECO:0000313" key="2">
    <source>
        <dbReference type="Proteomes" id="UP000440125"/>
    </source>
</evidence>
<keyword evidence="2" id="KW-1185">Reference proteome</keyword>
<dbReference type="AlphaFoldDB" id="A0A6A9QFD4"/>
<organism evidence="1 2">
    <name type="scientific">Acidianus infernus</name>
    <dbReference type="NCBI Taxonomy" id="12915"/>
    <lineage>
        <taxon>Archaea</taxon>
        <taxon>Thermoproteota</taxon>
        <taxon>Thermoprotei</taxon>
        <taxon>Sulfolobales</taxon>
        <taxon>Sulfolobaceae</taxon>
        <taxon>Acidianus</taxon>
    </lineage>
</organism>
<name>A0A6A9QFD4_ACIIN</name>
<dbReference type="OrthoDB" id="38943at2157"/>